<dbReference type="HOGENOM" id="CLU_000022_59_10_1"/>
<dbReference type="SUPFAM" id="SSF56801">
    <property type="entry name" value="Acetyl-CoA synthetase-like"/>
    <property type="match status" value="1"/>
</dbReference>
<dbReference type="InterPro" id="IPR042099">
    <property type="entry name" value="ANL_N_sf"/>
</dbReference>
<protein>
    <recommendedName>
        <fullName evidence="8">AMP-dependent synthetase/ligase domain-containing protein</fullName>
    </recommendedName>
</protein>
<organism evidence="6 7">
    <name type="scientific">Stachybotrys chartarum (strain CBS 109288 / IBT 7711)</name>
    <name type="common">Toxic black mold</name>
    <name type="synonym">Stilbospora chartarum</name>
    <dbReference type="NCBI Taxonomy" id="1280523"/>
    <lineage>
        <taxon>Eukaryota</taxon>
        <taxon>Fungi</taxon>
        <taxon>Dikarya</taxon>
        <taxon>Ascomycota</taxon>
        <taxon>Pezizomycotina</taxon>
        <taxon>Sordariomycetes</taxon>
        <taxon>Hypocreomycetidae</taxon>
        <taxon>Hypocreales</taxon>
        <taxon>Stachybotryaceae</taxon>
        <taxon>Stachybotrys</taxon>
    </lineage>
</organism>
<name>A0A084AVK9_STACB</name>
<gene>
    <name evidence="6" type="ORF">S7711_08408</name>
</gene>
<dbReference type="PANTHER" id="PTHR43767">
    <property type="entry name" value="LONG-CHAIN-FATTY-ACID--COA LIGASE"/>
    <property type="match status" value="1"/>
</dbReference>
<dbReference type="InterPro" id="IPR020845">
    <property type="entry name" value="AMP-binding_CS"/>
</dbReference>
<dbReference type="EMBL" id="KL648533">
    <property type="protein sequence ID" value="KEY69338.1"/>
    <property type="molecule type" value="Genomic_DNA"/>
</dbReference>
<sequence length="515" mass="55554">MQSPRQASNIAPDPILSQAQARPQHTACIELATGRRWTYADLDADVQRAVNVLRARGVGAGDRVAVVAANSVHLLVLHHALLRLAAVFVPLNWRLSRPELEALLADCTPRLLYYETDLPGLPDGCTALTLNDFKAEMRRTEPETTRTPNLRSSRDPCMILYTSGTSGTPKGVILTSACLLATAINFSVLGEVDSASVFLCDSPMFHVIGIVTQVWPPLLQGATMAISPGFKPDATNARLANVQGLGVTHYFCVPQMADALRHAPGFEPRKWTRLKALFTGGAPNPPARILWWLDQGVKMVDGYGMTETGTTLGMPLSADMIRAKAGSVGFPGPLTQVRIVDPNGRAVPDGVPGEIQVSGMAVTPGYWERPQETDRAFAPGGWIRTGDVAQRDADGFIFIVDRLKDMYISGGENVYPTEVEAALVRHPGVREVAVVGVPDRKWGETGAAFVVAAEGLDQETLEAQLSGHCQELLAKFKVPTRFVAVDKLPRTGSGKVLKHVLKAQLRPRKTGGPSL</sequence>
<dbReference type="InterPro" id="IPR050237">
    <property type="entry name" value="ATP-dep_AMP-bd_enzyme"/>
</dbReference>
<comment type="similarity">
    <text evidence="1">Belongs to the ATP-dependent AMP-binding enzyme family.</text>
</comment>
<evidence type="ECO:0000313" key="6">
    <source>
        <dbReference type="EMBL" id="KEY69338.1"/>
    </source>
</evidence>
<feature type="region of interest" description="Disordered" evidence="3">
    <location>
        <begin position="1"/>
        <end position="21"/>
    </location>
</feature>
<dbReference type="GO" id="GO:0016877">
    <property type="term" value="F:ligase activity, forming carbon-sulfur bonds"/>
    <property type="evidence" value="ECO:0007669"/>
    <property type="project" value="UniProtKB-ARBA"/>
</dbReference>
<keyword evidence="2" id="KW-0436">Ligase</keyword>
<evidence type="ECO:0000259" key="4">
    <source>
        <dbReference type="Pfam" id="PF00501"/>
    </source>
</evidence>
<dbReference type="InterPro" id="IPR000873">
    <property type="entry name" value="AMP-dep_synth/lig_dom"/>
</dbReference>
<evidence type="ECO:0000256" key="3">
    <source>
        <dbReference type="SAM" id="MobiDB-lite"/>
    </source>
</evidence>
<dbReference type="Gene3D" id="3.30.300.30">
    <property type="match status" value="1"/>
</dbReference>
<evidence type="ECO:0000313" key="7">
    <source>
        <dbReference type="Proteomes" id="UP000028045"/>
    </source>
</evidence>
<evidence type="ECO:0000259" key="5">
    <source>
        <dbReference type="Pfam" id="PF13193"/>
    </source>
</evidence>
<keyword evidence="7" id="KW-1185">Reference proteome</keyword>
<dbReference type="Proteomes" id="UP000028045">
    <property type="component" value="Unassembled WGS sequence"/>
</dbReference>
<dbReference type="InterPro" id="IPR045851">
    <property type="entry name" value="AMP-bd_C_sf"/>
</dbReference>
<dbReference type="AlphaFoldDB" id="A0A084AVK9"/>
<evidence type="ECO:0008006" key="8">
    <source>
        <dbReference type="Google" id="ProtNLM"/>
    </source>
</evidence>
<dbReference type="Pfam" id="PF00501">
    <property type="entry name" value="AMP-binding"/>
    <property type="match status" value="1"/>
</dbReference>
<dbReference type="OrthoDB" id="6614653at2759"/>
<evidence type="ECO:0000256" key="1">
    <source>
        <dbReference type="ARBA" id="ARBA00006432"/>
    </source>
</evidence>
<dbReference type="InterPro" id="IPR025110">
    <property type="entry name" value="AMP-bd_C"/>
</dbReference>
<accession>A0A084AVK9</accession>
<dbReference type="Pfam" id="PF13193">
    <property type="entry name" value="AMP-binding_C"/>
    <property type="match status" value="1"/>
</dbReference>
<dbReference type="PROSITE" id="PS00455">
    <property type="entry name" value="AMP_BINDING"/>
    <property type="match status" value="1"/>
</dbReference>
<dbReference type="PANTHER" id="PTHR43767:SF10">
    <property type="entry name" value="SURFACTIN SYNTHASE SUBUNIT 1"/>
    <property type="match status" value="1"/>
</dbReference>
<feature type="domain" description="AMP-dependent synthetase/ligase" evidence="4">
    <location>
        <begin position="18"/>
        <end position="367"/>
    </location>
</feature>
<feature type="domain" description="AMP-binding enzyme C-terminal" evidence="5">
    <location>
        <begin position="418"/>
        <end position="495"/>
    </location>
</feature>
<evidence type="ECO:0000256" key="2">
    <source>
        <dbReference type="ARBA" id="ARBA00022598"/>
    </source>
</evidence>
<proteinExistence type="inferred from homology"/>
<dbReference type="FunFam" id="3.30.300.30:FF:000008">
    <property type="entry name" value="2,3-dihydroxybenzoate-AMP ligase"/>
    <property type="match status" value="1"/>
</dbReference>
<dbReference type="Gene3D" id="3.40.50.12780">
    <property type="entry name" value="N-terminal domain of ligase-like"/>
    <property type="match status" value="1"/>
</dbReference>
<reference evidence="6 7" key="1">
    <citation type="journal article" date="2014" name="BMC Genomics">
        <title>Comparative genome sequencing reveals chemotype-specific gene clusters in the toxigenic black mold Stachybotrys.</title>
        <authorList>
            <person name="Semeiks J."/>
            <person name="Borek D."/>
            <person name="Otwinowski Z."/>
            <person name="Grishin N.V."/>
        </authorList>
    </citation>
    <scope>NUCLEOTIDE SEQUENCE [LARGE SCALE GENOMIC DNA]</scope>
    <source>
        <strain evidence="7">CBS 109288 / IBT 7711</strain>
    </source>
</reference>